<evidence type="ECO:0000313" key="10">
    <source>
        <dbReference type="Proteomes" id="UP000077405"/>
    </source>
</evidence>
<proteinExistence type="inferred from homology"/>
<dbReference type="InterPro" id="IPR004752">
    <property type="entry name" value="AmpG_permease/AT-1"/>
</dbReference>
<evidence type="ECO:0000313" key="9">
    <source>
        <dbReference type="EMBL" id="AWB07845.1"/>
    </source>
</evidence>
<evidence type="ECO:0000256" key="4">
    <source>
        <dbReference type="ARBA" id="ARBA00022692"/>
    </source>
</evidence>
<organism evidence="9 10">
    <name type="scientific">Azospirillum humicireducens</name>
    <dbReference type="NCBI Taxonomy" id="1226968"/>
    <lineage>
        <taxon>Bacteria</taxon>
        <taxon>Pseudomonadati</taxon>
        <taxon>Pseudomonadota</taxon>
        <taxon>Alphaproteobacteria</taxon>
        <taxon>Rhodospirillales</taxon>
        <taxon>Azospirillaceae</taxon>
        <taxon>Azospirillum</taxon>
    </lineage>
</organism>
<feature type="transmembrane region" description="Helical" evidence="7">
    <location>
        <begin position="43"/>
        <end position="61"/>
    </location>
</feature>
<feature type="transmembrane region" description="Helical" evidence="7">
    <location>
        <begin position="135"/>
        <end position="156"/>
    </location>
</feature>
<feature type="transmembrane region" description="Helical" evidence="7">
    <location>
        <begin position="305"/>
        <end position="326"/>
    </location>
</feature>
<keyword evidence="6 7" id="KW-0472">Membrane</keyword>
<dbReference type="PROSITE" id="PS50850">
    <property type="entry name" value="MFS"/>
    <property type="match status" value="1"/>
</dbReference>
<dbReference type="SUPFAM" id="SSF103473">
    <property type="entry name" value="MFS general substrate transporter"/>
    <property type="match status" value="1"/>
</dbReference>
<dbReference type="RefSeq" id="WP_108548122.1">
    <property type="nucleotide sequence ID" value="NZ_CP028904.1"/>
</dbReference>
<name>A0A2R4VTS8_9PROT</name>
<feature type="transmembrane region" description="Helical" evidence="7">
    <location>
        <begin position="213"/>
        <end position="238"/>
    </location>
</feature>
<comment type="subcellular location">
    <subcellularLocation>
        <location evidence="1">Membrane</location>
        <topology evidence="1">Multi-pass membrane protein</topology>
    </subcellularLocation>
</comment>
<dbReference type="InterPro" id="IPR011701">
    <property type="entry name" value="MFS"/>
</dbReference>
<feature type="transmembrane region" description="Helical" evidence="7">
    <location>
        <begin position="12"/>
        <end position="31"/>
    </location>
</feature>
<evidence type="ECO:0000256" key="2">
    <source>
        <dbReference type="ARBA" id="ARBA00008335"/>
    </source>
</evidence>
<keyword evidence="4 7" id="KW-0812">Transmembrane</keyword>
<geneLocation type="plasmid" evidence="9 10">
    <name>pYZ3</name>
</geneLocation>
<feature type="transmembrane region" description="Helical" evidence="7">
    <location>
        <begin position="346"/>
        <end position="365"/>
    </location>
</feature>
<dbReference type="GO" id="GO:0016020">
    <property type="term" value="C:membrane"/>
    <property type="evidence" value="ECO:0007669"/>
    <property type="project" value="UniProtKB-SubCell"/>
</dbReference>
<feature type="domain" description="Major facilitator superfamily (MFS) profile" evidence="8">
    <location>
        <begin position="1"/>
        <end position="395"/>
    </location>
</feature>
<keyword evidence="3" id="KW-0813">Transport</keyword>
<keyword evidence="9" id="KW-0614">Plasmid</keyword>
<feature type="transmembrane region" description="Helical" evidence="7">
    <location>
        <begin position="371"/>
        <end position="391"/>
    </location>
</feature>
<dbReference type="Proteomes" id="UP000077405">
    <property type="component" value="Plasmid pYZ3"/>
</dbReference>
<dbReference type="Gene3D" id="1.20.1250.20">
    <property type="entry name" value="MFS general substrate transporter like domains"/>
    <property type="match status" value="1"/>
</dbReference>
<evidence type="ECO:0000256" key="1">
    <source>
        <dbReference type="ARBA" id="ARBA00004141"/>
    </source>
</evidence>
<feature type="transmembrane region" description="Helical" evidence="7">
    <location>
        <begin position="96"/>
        <end position="114"/>
    </location>
</feature>
<dbReference type="PANTHER" id="PTHR12778">
    <property type="entry name" value="SOLUTE CARRIER FAMILY 33 ACETYL-COA TRANSPORTER -RELATED"/>
    <property type="match status" value="1"/>
</dbReference>
<feature type="transmembrane region" description="Helical" evidence="7">
    <location>
        <begin position="250"/>
        <end position="272"/>
    </location>
</feature>
<dbReference type="AlphaFoldDB" id="A0A2R4VTS8"/>
<feature type="transmembrane region" description="Helical" evidence="7">
    <location>
        <begin position="279"/>
        <end position="299"/>
    </location>
</feature>
<feature type="transmembrane region" description="Helical" evidence="7">
    <location>
        <begin position="73"/>
        <end position="90"/>
    </location>
</feature>
<evidence type="ECO:0000256" key="3">
    <source>
        <dbReference type="ARBA" id="ARBA00022448"/>
    </source>
</evidence>
<accession>A0A2R4VTS8</accession>
<keyword evidence="5 7" id="KW-1133">Transmembrane helix</keyword>
<dbReference type="KEGG" id="ahu:A6A40_22575"/>
<evidence type="ECO:0000259" key="8">
    <source>
        <dbReference type="PROSITE" id="PS50850"/>
    </source>
</evidence>
<dbReference type="InterPro" id="IPR036259">
    <property type="entry name" value="MFS_trans_sf"/>
</dbReference>
<evidence type="ECO:0000256" key="5">
    <source>
        <dbReference type="ARBA" id="ARBA00022989"/>
    </source>
</evidence>
<comment type="similarity">
    <text evidence="2">Belongs to the major facilitator superfamily.</text>
</comment>
<keyword evidence="10" id="KW-1185">Reference proteome</keyword>
<dbReference type="Pfam" id="PF07690">
    <property type="entry name" value="MFS_1"/>
    <property type="match status" value="1"/>
</dbReference>
<dbReference type="InterPro" id="IPR020846">
    <property type="entry name" value="MFS_dom"/>
</dbReference>
<dbReference type="PANTHER" id="PTHR12778:SF10">
    <property type="entry name" value="MAJOR FACILITATOR SUPERFAMILY DOMAIN-CONTAINING PROTEIN 3"/>
    <property type="match status" value="1"/>
</dbReference>
<feature type="transmembrane region" description="Helical" evidence="7">
    <location>
        <begin position="162"/>
        <end position="185"/>
    </location>
</feature>
<gene>
    <name evidence="9" type="ORF">A6A40_22575</name>
</gene>
<dbReference type="GO" id="GO:0022857">
    <property type="term" value="F:transmembrane transporter activity"/>
    <property type="evidence" value="ECO:0007669"/>
    <property type="project" value="InterPro"/>
</dbReference>
<dbReference type="EMBL" id="CP028904">
    <property type="protein sequence ID" value="AWB07845.1"/>
    <property type="molecule type" value="Genomic_DNA"/>
</dbReference>
<evidence type="ECO:0000256" key="7">
    <source>
        <dbReference type="SAM" id="Phobius"/>
    </source>
</evidence>
<dbReference type="OrthoDB" id="9787815at2"/>
<sequence>MKRSHWGLIASLYVTQFLPVAFFFMGLPAILRKEGMALEQLGVLYLLGFVWVLKILWAPLVDRVGFGRLGHHRGWLILTQGAMILMLLLIGQTDGIAQFPLLVGLSLVLTVFSATQDIATDALTCRLLPAEQRGLGNSVQVAGGLIGILFGGGALLALYPTLGWSGCMALMAGILALSLVQILLFREPPADKPVGAPRPGYARLWSFWRQPGTAGWVLVMVTMPVGIGMTFGVLTPMLVDVGWSLERVGFALNIVGSLVGLVAVFAAGWLLQRFGRRRVLVAAALAQALIILSVLPLAGGASSEMVVMPSLALVFLIHNPLTTILVTIMMDRAGKGTEGTDFTAQYSLYSFMGFLSGAMALQIAGAAGYPAMILCAALVAFVAWGLAFRLYREAGGETGAVHPVDAGGLLPETGGRMR</sequence>
<reference evidence="9 10" key="1">
    <citation type="submission" date="2018-04" db="EMBL/GenBank/DDBJ databases">
        <title>Complete genome sequence of the nitrogen-fixing bacterium Azospirillum humicireducens type strain SgZ-5.</title>
        <authorList>
            <person name="Yu Z."/>
        </authorList>
    </citation>
    <scope>NUCLEOTIDE SEQUENCE [LARGE SCALE GENOMIC DNA]</scope>
    <source>
        <strain evidence="9 10">SgZ-5</strain>
        <plasmid evidence="9 10">pYZ3</plasmid>
    </source>
</reference>
<protein>
    <submittedName>
        <fullName evidence="9">MFS transporter</fullName>
    </submittedName>
</protein>
<evidence type="ECO:0000256" key="6">
    <source>
        <dbReference type="ARBA" id="ARBA00023136"/>
    </source>
</evidence>